<comment type="caution">
    <text evidence="1">The sequence shown here is derived from an EMBL/GenBank/DDBJ whole genome shotgun (WGS) entry which is preliminary data.</text>
</comment>
<evidence type="ECO:0000313" key="1">
    <source>
        <dbReference type="EMBL" id="MPN29567.1"/>
    </source>
</evidence>
<proteinExistence type="predicted"/>
<organism evidence="1">
    <name type="scientific">bioreactor metagenome</name>
    <dbReference type="NCBI Taxonomy" id="1076179"/>
    <lineage>
        <taxon>unclassified sequences</taxon>
        <taxon>metagenomes</taxon>
        <taxon>ecological metagenomes</taxon>
    </lineage>
</organism>
<name>A0A645GRN3_9ZZZZ</name>
<dbReference type="EMBL" id="VSSQ01080324">
    <property type="protein sequence ID" value="MPN29567.1"/>
    <property type="molecule type" value="Genomic_DNA"/>
</dbReference>
<protein>
    <submittedName>
        <fullName evidence="1">Uncharacterized protein</fullName>
    </submittedName>
</protein>
<reference evidence="1" key="1">
    <citation type="submission" date="2019-08" db="EMBL/GenBank/DDBJ databases">
        <authorList>
            <person name="Kucharzyk K."/>
            <person name="Murdoch R.W."/>
            <person name="Higgins S."/>
            <person name="Loffler F."/>
        </authorList>
    </citation>
    <scope>NUCLEOTIDE SEQUENCE</scope>
</reference>
<dbReference type="AlphaFoldDB" id="A0A645GRN3"/>
<sequence>MEVKPDETYTVYEVDATGEDAATDADILNYDDVDDPDAFA</sequence>
<gene>
    <name evidence="1" type="ORF">SDC9_177020</name>
</gene>
<accession>A0A645GRN3</accession>